<dbReference type="HOGENOM" id="CLU_3080331_0_0_10"/>
<organism evidence="1 2">
    <name type="scientific">Gillisia limnaea (strain DSM 15749 / LMG 21470 / R-8282)</name>
    <dbReference type="NCBI Taxonomy" id="865937"/>
    <lineage>
        <taxon>Bacteria</taxon>
        <taxon>Pseudomonadati</taxon>
        <taxon>Bacteroidota</taxon>
        <taxon>Flavobacteriia</taxon>
        <taxon>Flavobacteriales</taxon>
        <taxon>Flavobacteriaceae</taxon>
        <taxon>Gillisia</taxon>
    </lineage>
</organism>
<evidence type="ECO:0000313" key="2">
    <source>
        <dbReference type="Proteomes" id="UP000003844"/>
    </source>
</evidence>
<keyword evidence="2" id="KW-1185">Reference proteome</keyword>
<sequence length="52" mass="5744">MLSSNVSFPEKWLSGGAGNKTTFLEFTNSLVARLFVGNVRNSLKRMPLIGEK</sequence>
<accession>H2BZE1</accession>
<dbReference type="Proteomes" id="UP000003844">
    <property type="component" value="Unassembled WGS sequence"/>
</dbReference>
<reference evidence="2" key="1">
    <citation type="journal article" date="2012" name="Stand. Genomic Sci.">
        <title>Genome sequence of the Antarctic rhodopsins-containing flavobacterium Gillisia limnaea type strain (R-8282(T)).</title>
        <authorList>
            <person name="Riedel T."/>
            <person name="Held B."/>
            <person name="Nolan M."/>
            <person name="Lucas S."/>
            <person name="Lapidus A."/>
            <person name="Tice H."/>
            <person name="Del Rio T.G."/>
            <person name="Cheng J.F."/>
            <person name="Han C."/>
            <person name="Tapia R."/>
            <person name="Goodwin L.A."/>
            <person name="Pitluck S."/>
            <person name="Liolios K."/>
            <person name="Mavromatis K."/>
            <person name="Pagani I."/>
            <person name="Ivanova N."/>
            <person name="Mikhailova N."/>
            <person name="Pati A."/>
            <person name="Chen A."/>
            <person name="Palaniappan K."/>
            <person name="Land M."/>
            <person name="Rohde M."/>
            <person name="Tindall B.J."/>
            <person name="Detter J.C."/>
            <person name="Goker M."/>
            <person name="Bristow J."/>
            <person name="Eisen J.A."/>
            <person name="Markowitz V."/>
            <person name="Hugenholtz P."/>
            <person name="Kyrpides N.C."/>
            <person name="Klenk H.P."/>
            <person name="Woyke T."/>
        </authorList>
    </citation>
    <scope>NUCLEOTIDE SEQUENCE [LARGE SCALE GENOMIC DNA]</scope>
    <source>
        <strain evidence="2">DSM 15749 / LMG 21470 / R-8282</strain>
    </source>
</reference>
<evidence type="ECO:0000313" key="1">
    <source>
        <dbReference type="EMBL" id="EHQ02304.1"/>
    </source>
</evidence>
<proteinExistence type="predicted"/>
<name>H2BZE1_GILLR</name>
<dbReference type="EMBL" id="JH594606">
    <property type="protein sequence ID" value="EHQ02304.1"/>
    <property type="molecule type" value="Genomic_DNA"/>
</dbReference>
<protein>
    <submittedName>
        <fullName evidence="1">Uncharacterized protein</fullName>
    </submittedName>
</protein>
<gene>
    <name evidence="1" type="ORF">Gilli_1657</name>
</gene>
<dbReference type="AlphaFoldDB" id="H2BZE1"/>